<sequence length="49" mass="5805">MKLDIQGDRHVVREFRFEGAEYPKLTKDLIDLGARATTFARKLWDLRKV</sequence>
<organism evidence="1 2">
    <name type="scientific">Candidatus Nitrospira kreftii</name>
    <dbReference type="NCBI Taxonomy" id="2652173"/>
    <lineage>
        <taxon>Bacteria</taxon>
        <taxon>Pseudomonadati</taxon>
        <taxon>Nitrospirota</taxon>
        <taxon>Nitrospiria</taxon>
        <taxon>Nitrospirales</taxon>
        <taxon>Nitrospiraceae</taxon>
        <taxon>Nitrospira</taxon>
    </lineage>
</organism>
<evidence type="ECO:0000313" key="1">
    <source>
        <dbReference type="EMBL" id="QPD02846.1"/>
    </source>
</evidence>
<evidence type="ECO:0000313" key="2">
    <source>
        <dbReference type="Proteomes" id="UP000593737"/>
    </source>
</evidence>
<accession>A0A7S8FBM7</accession>
<gene>
    <name evidence="1" type="ORF">Nkreftii_000620</name>
</gene>
<dbReference type="Proteomes" id="UP000593737">
    <property type="component" value="Chromosome"/>
</dbReference>
<dbReference type="KEGG" id="nkf:Nkreftii_000620"/>
<proteinExistence type="predicted"/>
<name>A0A7S8FBM7_9BACT</name>
<reference evidence="1 2" key="1">
    <citation type="journal article" date="2020" name="ISME J.">
        <title>Enrichment and physiological characterization of a novel comammox Nitrospira indicates ammonium inhibition of complete nitrification.</title>
        <authorList>
            <person name="Sakoula D."/>
            <person name="Koch H."/>
            <person name="Frank J."/>
            <person name="Jetten M.S.M."/>
            <person name="van Kessel M.A.H.J."/>
            <person name="Lucker S."/>
        </authorList>
    </citation>
    <scope>NUCLEOTIDE SEQUENCE [LARGE SCALE GENOMIC DNA]</scope>
    <source>
        <strain evidence="1">Comreactor17</strain>
    </source>
</reference>
<protein>
    <submittedName>
        <fullName evidence="1">Uncharacterized protein</fullName>
    </submittedName>
</protein>
<dbReference type="EMBL" id="CP047423">
    <property type="protein sequence ID" value="QPD02846.1"/>
    <property type="molecule type" value="Genomic_DNA"/>
</dbReference>
<dbReference type="AlphaFoldDB" id="A0A7S8FBM7"/>